<evidence type="ECO:0000256" key="1">
    <source>
        <dbReference type="SAM" id="MobiDB-lite"/>
    </source>
</evidence>
<evidence type="ECO:0000313" key="3">
    <source>
        <dbReference type="EMBL" id="AAW43323.2"/>
    </source>
</evidence>
<dbReference type="GeneID" id="3256836"/>
<feature type="chain" id="PRO_5006744940" evidence="2">
    <location>
        <begin position="22"/>
        <end position="488"/>
    </location>
</feature>
<proteinExistence type="predicted"/>
<dbReference type="Gene3D" id="2.160.20.10">
    <property type="entry name" value="Single-stranded right-handed beta-helix, Pectin lyase-like"/>
    <property type="match status" value="1"/>
</dbReference>
<dbReference type="Proteomes" id="UP000002149">
    <property type="component" value="Chromosome 4"/>
</dbReference>
<feature type="signal peptide" evidence="2">
    <location>
        <begin position="1"/>
        <end position="21"/>
    </location>
</feature>
<protein>
    <submittedName>
        <fullName evidence="3">Uncharacterized protein</fullName>
    </submittedName>
</protein>
<accession>Q5KI74</accession>
<dbReference type="InterPro" id="IPR012334">
    <property type="entry name" value="Pectin_lyas_fold"/>
</dbReference>
<dbReference type="KEGG" id="cne:CND03950"/>
<name>Q5KI74_CRYD1</name>
<reference evidence="3 4" key="1">
    <citation type="journal article" date="2005" name="Science">
        <title>The genome of the basidiomycetous yeast and human pathogen Cryptococcus neoformans.</title>
        <authorList>
            <person name="Loftus B.J."/>
            <person name="Fung E."/>
            <person name="Roncaglia P."/>
            <person name="Rowley D."/>
            <person name="Amedeo P."/>
            <person name="Bruno D."/>
            <person name="Vamathevan J."/>
            <person name="Miranda M."/>
            <person name="Anderson I.J."/>
            <person name="Fraser J.A."/>
            <person name="Allen J.E."/>
            <person name="Bosdet I.E."/>
            <person name="Brent M.R."/>
            <person name="Chiu R."/>
            <person name="Doering T.L."/>
            <person name="Donlin M.J."/>
            <person name="D'Souza C.A."/>
            <person name="Fox D.S."/>
            <person name="Grinberg V."/>
            <person name="Fu J."/>
            <person name="Fukushima M."/>
            <person name="Haas B.J."/>
            <person name="Huang J.C."/>
            <person name="Janbon G."/>
            <person name="Jones S.J."/>
            <person name="Koo H.L."/>
            <person name="Krzywinski M.I."/>
            <person name="Kwon-Chung J.K."/>
            <person name="Lengeler K.B."/>
            <person name="Maiti R."/>
            <person name="Marra M.A."/>
            <person name="Marra R.E."/>
            <person name="Mathewson C.A."/>
            <person name="Mitchell T.G."/>
            <person name="Pertea M."/>
            <person name="Riggs F.R."/>
            <person name="Salzberg S.L."/>
            <person name="Schein J.E."/>
            <person name="Shvartsbeyn A."/>
            <person name="Shin H."/>
            <person name="Shumway M."/>
            <person name="Specht C.A."/>
            <person name="Suh B.B."/>
            <person name="Tenney A."/>
            <person name="Utterback T.R."/>
            <person name="Wickes B.L."/>
            <person name="Wortman J.R."/>
            <person name="Wye N.H."/>
            <person name="Kronstad J.W."/>
            <person name="Lodge J.K."/>
            <person name="Heitman J."/>
            <person name="Davis R.W."/>
            <person name="Fraser C.M."/>
            <person name="Hyman R.W."/>
        </authorList>
    </citation>
    <scope>NUCLEOTIDE SEQUENCE [LARGE SCALE GENOMIC DNA]</scope>
    <source>
        <strain evidence="4">JEC21 / ATCC MYA-565</strain>
    </source>
</reference>
<dbReference type="SUPFAM" id="SSF51126">
    <property type="entry name" value="Pectin lyase-like"/>
    <property type="match status" value="1"/>
</dbReference>
<keyword evidence="2" id="KW-0732">Signal</keyword>
<dbReference type="PaxDb" id="214684-Q5KI74"/>
<feature type="compositionally biased region" description="Low complexity" evidence="1">
    <location>
        <begin position="426"/>
        <end position="446"/>
    </location>
</feature>
<dbReference type="HOGENOM" id="CLU_037535_0_0_1"/>
<evidence type="ECO:0000256" key="2">
    <source>
        <dbReference type="SAM" id="SignalP"/>
    </source>
</evidence>
<dbReference type="InterPro" id="IPR011050">
    <property type="entry name" value="Pectin_lyase_fold/virulence"/>
</dbReference>
<dbReference type="AlphaFoldDB" id="Q5KI74"/>
<dbReference type="VEuPathDB" id="FungiDB:CND03950"/>
<feature type="region of interest" description="Disordered" evidence="1">
    <location>
        <begin position="408"/>
        <end position="449"/>
    </location>
</feature>
<keyword evidence="4" id="KW-1185">Reference proteome</keyword>
<dbReference type="InParanoid" id="Q5KI74"/>
<gene>
    <name evidence="3" type="ordered locus">CND03950</name>
</gene>
<dbReference type="eggNOG" id="ENOG502RXM4">
    <property type="taxonomic scope" value="Eukaryota"/>
</dbReference>
<dbReference type="STRING" id="214684.Q5KI74"/>
<dbReference type="RefSeq" id="XP_024512783.1">
    <property type="nucleotide sequence ID" value="XM_024657046.1"/>
</dbReference>
<sequence length="488" mass="51406">MVPALSSLSFLILLFPLLVSAACTDNSTDTAGLQKLLTDGSAGYKLQLCQNQIYSLTNTLNYTASNQEISTEGYPIGDARAVLVVAGFNQTTAVKASGTTQDSAALRHVIINGNRAANESVYKGGGGNIEFGGANSNQVIEYVKSYDPRGWSCMHISEGQLNCVNATVQYNDIGPCGTDYFQNWADGISLSCSASLVQNNEIIDATDGGIVVFGAPFSTVRNNTIKAKTRVMIGGINMVDVKPWKPIGNYSHTVVEGNTIYGGFATSMGNETRGPQEYQAIIKIGLALGPDAWFSDQRFGSNKSFGGVIQDNRFSGAFAFGMGVTSAKDFIIQNNTFFGNTSFIGNYGPNCTTGNKTPHPSDPLLEELSTLQNTTISVPASSPFQFVNGTAIGLTCFVPPESTSYSWPYGDGQVNSEQADKGNGTSGTSTSTGSASQTSAASTVSSNGNESAARRVAGLPSMKGFVLAIAITWTMSRSITTGDFTAVF</sequence>
<dbReference type="EMBL" id="AE017344">
    <property type="protein sequence ID" value="AAW43323.2"/>
    <property type="molecule type" value="Genomic_DNA"/>
</dbReference>
<evidence type="ECO:0000313" key="4">
    <source>
        <dbReference type="Proteomes" id="UP000002149"/>
    </source>
</evidence>
<organism evidence="3 4">
    <name type="scientific">Cryptococcus deneoformans (strain JEC21 / ATCC MYA-565)</name>
    <name type="common">Cryptococcus neoformans var. neoformans serotype D</name>
    <dbReference type="NCBI Taxonomy" id="214684"/>
    <lineage>
        <taxon>Eukaryota</taxon>
        <taxon>Fungi</taxon>
        <taxon>Dikarya</taxon>
        <taxon>Basidiomycota</taxon>
        <taxon>Agaricomycotina</taxon>
        <taxon>Tremellomycetes</taxon>
        <taxon>Tremellales</taxon>
        <taxon>Cryptococcaceae</taxon>
        <taxon>Cryptococcus</taxon>
        <taxon>Cryptococcus neoformans species complex</taxon>
    </lineage>
</organism>
<dbReference type="OrthoDB" id="2587928at2759"/>